<dbReference type="GO" id="GO:0007601">
    <property type="term" value="P:visual perception"/>
    <property type="evidence" value="ECO:0007669"/>
    <property type="project" value="UniProtKB-KW"/>
</dbReference>
<keyword evidence="12" id="KW-0325">Glycoprotein</keyword>
<comment type="caution">
    <text evidence="17">The sequence shown here is derived from an EMBL/GenBank/DDBJ whole genome shotgun (WGS) entry which is preliminary data.</text>
</comment>
<dbReference type="PROSITE" id="PS00238">
    <property type="entry name" value="OPSIN"/>
    <property type="match status" value="1"/>
</dbReference>
<keyword evidence="7 15" id="KW-0157">Chromophore</keyword>
<evidence type="ECO:0000256" key="13">
    <source>
        <dbReference type="ARBA" id="ARBA00023224"/>
    </source>
</evidence>
<evidence type="ECO:0000256" key="6">
    <source>
        <dbReference type="ARBA" id="ARBA00022989"/>
    </source>
</evidence>
<sequence length="499" mass="56319">MSYENSTRNIYDLNYTNDLTSMFQNGTVSRTYHRNLGFDAKTYSGSVSDGENEISDSGDGNATKLQQTILVERFKQLYPVESWKSAGFFTEDYLYMINPHWLQFDPPSHTAHYILAAAYFIVMTIGVTGNFLVIFMFLRCRSLRTPANILVMNLALSDCLMLLKMPVFIYNSLYFGPALGAAGCVVYGFAGGLTGTVSIMTLAAIALDRYYVVVHPLNPLRRTTRMRARLSVLFVWCYGCLFASLPLTGLGLNRYVPEGFLTSCSFDYLTPDLLARSFILCFFFAAWVVPFSVIVYCYHGILKEVTNTSNVSSRRGQEMEKRRTELRLSIVVVGIIGLWFVAWTPYAIVALLGIFGFGHVITPLGSMLPALFCKSASCADPFIYAVTNRRFRVEFSNLFHPTRRYTKSTSYYSRAMFWHPGADAATRVSSLMVKRKDSMSGEDDDDQFQELQACRLAKRKVWLQKNWHPAATEITRCASLQYSSKHPGIHAAEPKSSPF</sequence>
<evidence type="ECO:0000313" key="18">
    <source>
        <dbReference type="Proteomes" id="UP000291343"/>
    </source>
</evidence>
<dbReference type="PROSITE" id="PS50262">
    <property type="entry name" value="G_PROTEIN_RECEP_F1_2"/>
    <property type="match status" value="1"/>
</dbReference>
<accession>A0A482WNI2</accession>
<feature type="transmembrane region" description="Helical" evidence="15">
    <location>
        <begin position="324"/>
        <end position="342"/>
    </location>
</feature>
<comment type="subcellular location">
    <subcellularLocation>
        <location evidence="1 15">Membrane</location>
        <topology evidence="1 15">Multi-pass membrane protein</topology>
    </subcellularLocation>
</comment>
<gene>
    <name evidence="17" type="ORF">LSTR_LSTR009676</name>
</gene>
<dbReference type="STRING" id="195883.A0A482WNI2"/>
<keyword evidence="4 15" id="KW-0812">Transmembrane</keyword>
<dbReference type="InterPro" id="IPR001760">
    <property type="entry name" value="Opsin"/>
</dbReference>
<dbReference type="GO" id="GO:0016020">
    <property type="term" value="C:membrane"/>
    <property type="evidence" value="ECO:0007669"/>
    <property type="project" value="UniProtKB-SubCell"/>
</dbReference>
<feature type="transmembrane region" description="Helical" evidence="15">
    <location>
        <begin position="228"/>
        <end position="253"/>
    </location>
</feature>
<evidence type="ECO:0000256" key="3">
    <source>
        <dbReference type="ARBA" id="ARBA00022606"/>
    </source>
</evidence>
<feature type="transmembrane region" description="Helical" evidence="15">
    <location>
        <begin position="185"/>
        <end position="207"/>
    </location>
</feature>
<keyword evidence="8 15" id="KW-0297">G-protein coupled receptor</keyword>
<dbReference type="GO" id="GO:0004930">
    <property type="term" value="F:G protein-coupled receptor activity"/>
    <property type="evidence" value="ECO:0007669"/>
    <property type="project" value="UniProtKB-KW"/>
</dbReference>
<dbReference type="OrthoDB" id="10015560at2759"/>
<keyword evidence="10" id="KW-1015">Disulfide bond</keyword>
<dbReference type="Gene3D" id="1.20.1070.10">
    <property type="entry name" value="Rhodopsin 7-helix transmembrane proteins"/>
    <property type="match status" value="1"/>
</dbReference>
<dbReference type="InParanoid" id="A0A482WNI2"/>
<dbReference type="GO" id="GO:0007602">
    <property type="term" value="P:phototransduction"/>
    <property type="evidence" value="ECO:0007669"/>
    <property type="project" value="UniProtKB-KW"/>
</dbReference>
<dbReference type="SUPFAM" id="SSF81321">
    <property type="entry name" value="Family A G protein-coupled receptor-like"/>
    <property type="match status" value="1"/>
</dbReference>
<evidence type="ECO:0000256" key="12">
    <source>
        <dbReference type="ARBA" id="ARBA00023180"/>
    </source>
</evidence>
<organism evidence="17 18">
    <name type="scientific">Laodelphax striatellus</name>
    <name type="common">Small brown planthopper</name>
    <name type="synonym">Delphax striatella</name>
    <dbReference type="NCBI Taxonomy" id="195883"/>
    <lineage>
        <taxon>Eukaryota</taxon>
        <taxon>Metazoa</taxon>
        <taxon>Ecdysozoa</taxon>
        <taxon>Arthropoda</taxon>
        <taxon>Hexapoda</taxon>
        <taxon>Insecta</taxon>
        <taxon>Pterygota</taxon>
        <taxon>Neoptera</taxon>
        <taxon>Paraneoptera</taxon>
        <taxon>Hemiptera</taxon>
        <taxon>Auchenorrhyncha</taxon>
        <taxon>Fulgoroidea</taxon>
        <taxon>Delphacidae</taxon>
        <taxon>Criomorphinae</taxon>
        <taxon>Laodelphax</taxon>
    </lineage>
</organism>
<keyword evidence="5 15" id="KW-0681">Retinal protein</keyword>
<evidence type="ECO:0000259" key="16">
    <source>
        <dbReference type="PROSITE" id="PS50262"/>
    </source>
</evidence>
<feature type="transmembrane region" description="Helical" evidence="15">
    <location>
        <begin position="113"/>
        <end position="138"/>
    </location>
</feature>
<dbReference type="InterPro" id="IPR017452">
    <property type="entry name" value="GPCR_Rhodpsn_7TM"/>
</dbReference>
<keyword evidence="18" id="KW-1185">Reference proteome</keyword>
<proteinExistence type="inferred from homology"/>
<keyword evidence="6 15" id="KW-1133">Transmembrane helix</keyword>
<keyword evidence="11 15" id="KW-0675">Receptor</keyword>
<dbReference type="EMBL" id="QKKF02029694">
    <property type="protein sequence ID" value="RZF35084.1"/>
    <property type="molecule type" value="Genomic_DNA"/>
</dbReference>
<dbReference type="PRINTS" id="PR00238">
    <property type="entry name" value="OPSIN"/>
</dbReference>
<evidence type="ECO:0000256" key="2">
    <source>
        <dbReference type="ARBA" id="ARBA00022543"/>
    </source>
</evidence>
<keyword evidence="9 15" id="KW-0472">Membrane</keyword>
<evidence type="ECO:0000256" key="9">
    <source>
        <dbReference type="ARBA" id="ARBA00023136"/>
    </source>
</evidence>
<dbReference type="InterPro" id="IPR050125">
    <property type="entry name" value="GPCR_opsins"/>
</dbReference>
<evidence type="ECO:0000256" key="14">
    <source>
        <dbReference type="ARBA" id="ARBA00023305"/>
    </source>
</evidence>
<feature type="domain" description="G-protein coupled receptors family 1 profile" evidence="16">
    <location>
        <begin position="129"/>
        <end position="384"/>
    </location>
</feature>
<reference evidence="17 18" key="1">
    <citation type="journal article" date="2017" name="Gigascience">
        <title>Genome sequence of the small brown planthopper, Laodelphax striatellus.</title>
        <authorList>
            <person name="Zhu J."/>
            <person name="Jiang F."/>
            <person name="Wang X."/>
            <person name="Yang P."/>
            <person name="Bao Y."/>
            <person name="Zhao W."/>
            <person name="Wang W."/>
            <person name="Lu H."/>
            <person name="Wang Q."/>
            <person name="Cui N."/>
            <person name="Li J."/>
            <person name="Chen X."/>
            <person name="Luo L."/>
            <person name="Yu J."/>
            <person name="Kang L."/>
            <person name="Cui F."/>
        </authorList>
    </citation>
    <scope>NUCLEOTIDE SEQUENCE [LARGE SCALE GENOMIC DNA]</scope>
    <source>
        <strain evidence="17">Lst14</strain>
    </source>
</reference>
<evidence type="ECO:0000256" key="8">
    <source>
        <dbReference type="ARBA" id="ARBA00023040"/>
    </source>
</evidence>
<dbReference type="SMART" id="SM01381">
    <property type="entry name" value="7TM_GPCR_Srsx"/>
    <property type="match status" value="1"/>
</dbReference>
<feature type="transmembrane region" description="Helical" evidence="15">
    <location>
        <begin position="273"/>
        <end position="298"/>
    </location>
</feature>
<evidence type="ECO:0000256" key="7">
    <source>
        <dbReference type="ARBA" id="ARBA00022991"/>
    </source>
</evidence>
<evidence type="ECO:0000256" key="15">
    <source>
        <dbReference type="RuleBase" id="RU004951"/>
    </source>
</evidence>
<dbReference type="AlphaFoldDB" id="A0A482WNI2"/>
<dbReference type="Pfam" id="PF00001">
    <property type="entry name" value="7tm_1"/>
    <property type="match status" value="1"/>
</dbReference>
<dbReference type="FunCoup" id="A0A482WNI2">
    <property type="interactions" value="30"/>
</dbReference>
<evidence type="ECO:0000256" key="11">
    <source>
        <dbReference type="ARBA" id="ARBA00023170"/>
    </source>
</evidence>
<evidence type="ECO:0000256" key="5">
    <source>
        <dbReference type="ARBA" id="ARBA00022925"/>
    </source>
</evidence>
<protein>
    <recommendedName>
        <fullName evidence="16">G-protein coupled receptors family 1 profile domain-containing protein</fullName>
    </recommendedName>
</protein>
<dbReference type="GO" id="GO:0009881">
    <property type="term" value="F:photoreceptor activity"/>
    <property type="evidence" value="ECO:0007669"/>
    <property type="project" value="UniProtKB-KW"/>
</dbReference>
<evidence type="ECO:0000256" key="4">
    <source>
        <dbReference type="ARBA" id="ARBA00022692"/>
    </source>
</evidence>
<keyword evidence="3 15" id="KW-0716">Sensory transduction</keyword>
<dbReference type="PRINTS" id="PR00237">
    <property type="entry name" value="GPCRRHODOPSN"/>
</dbReference>
<name>A0A482WNI2_LAOST</name>
<dbReference type="Proteomes" id="UP000291343">
    <property type="component" value="Unassembled WGS sequence"/>
</dbReference>
<comment type="caution">
    <text evidence="15">Lacks conserved residue(s) required for the propagation of feature annotation.</text>
</comment>
<evidence type="ECO:0000256" key="10">
    <source>
        <dbReference type="ARBA" id="ARBA00023157"/>
    </source>
</evidence>
<dbReference type="InterPro" id="IPR000276">
    <property type="entry name" value="GPCR_Rhodpsn"/>
</dbReference>
<dbReference type="InterPro" id="IPR027430">
    <property type="entry name" value="Retinal_BS"/>
</dbReference>
<dbReference type="PANTHER" id="PTHR24240">
    <property type="entry name" value="OPSIN"/>
    <property type="match status" value="1"/>
</dbReference>
<feature type="transmembrane region" description="Helical" evidence="15">
    <location>
        <begin position="150"/>
        <end position="173"/>
    </location>
</feature>
<dbReference type="PRINTS" id="PR00577">
    <property type="entry name" value="OPSINRH3RH4"/>
</dbReference>
<comment type="similarity">
    <text evidence="15">Belongs to the G-protein coupled receptor 1 family. Opsin subfamily.</text>
</comment>
<evidence type="ECO:0000256" key="1">
    <source>
        <dbReference type="ARBA" id="ARBA00004141"/>
    </source>
</evidence>
<keyword evidence="14" id="KW-0844">Vision</keyword>
<dbReference type="SMR" id="A0A482WNI2"/>
<dbReference type="PROSITE" id="PS00237">
    <property type="entry name" value="G_PROTEIN_RECEP_F1_1"/>
    <property type="match status" value="1"/>
</dbReference>
<evidence type="ECO:0000313" key="17">
    <source>
        <dbReference type="EMBL" id="RZF35084.1"/>
    </source>
</evidence>
<keyword evidence="2 15" id="KW-0600">Photoreceptor protein</keyword>
<keyword evidence="13 15" id="KW-0807">Transducer</keyword>